<comment type="catalytic activity">
    <reaction evidence="8">
        <text>L-threonyl-[protein] + ATP = O-phospho-L-threonyl-[protein] + ADP + H(+)</text>
        <dbReference type="Rhea" id="RHEA:46608"/>
        <dbReference type="Rhea" id="RHEA-COMP:11060"/>
        <dbReference type="Rhea" id="RHEA-COMP:11605"/>
        <dbReference type="ChEBI" id="CHEBI:15378"/>
        <dbReference type="ChEBI" id="CHEBI:30013"/>
        <dbReference type="ChEBI" id="CHEBI:30616"/>
        <dbReference type="ChEBI" id="CHEBI:61977"/>
        <dbReference type="ChEBI" id="CHEBI:456216"/>
        <dbReference type="EC" id="2.7.11.1"/>
    </reaction>
</comment>
<protein>
    <recommendedName>
        <fullName evidence="2">non-specific serine/threonine protein kinase</fullName>
        <ecNumber evidence="2">2.7.11.1</ecNumber>
    </recommendedName>
</protein>
<evidence type="ECO:0000256" key="2">
    <source>
        <dbReference type="ARBA" id="ARBA00012513"/>
    </source>
</evidence>
<dbReference type="Proteomes" id="UP000594262">
    <property type="component" value="Unplaced"/>
</dbReference>
<dbReference type="FunFam" id="1.10.510.10:FF:000571">
    <property type="entry name" value="Maternal embryonic leucine zipper kinase"/>
    <property type="match status" value="1"/>
</dbReference>
<dbReference type="PROSITE" id="PS00108">
    <property type="entry name" value="PROTEIN_KINASE_ST"/>
    <property type="match status" value="1"/>
</dbReference>
<proteinExistence type="inferred from homology"/>
<dbReference type="Gene3D" id="3.10.20.230">
    <property type="entry name" value="Doublecortin domain"/>
    <property type="match status" value="2"/>
</dbReference>
<evidence type="ECO:0000256" key="6">
    <source>
        <dbReference type="ARBA" id="ARBA00022777"/>
    </source>
</evidence>
<evidence type="ECO:0000313" key="14">
    <source>
        <dbReference type="EnsemblMetazoa" id="CLYHEMP006450.3"/>
    </source>
</evidence>
<keyword evidence="7 10" id="KW-0067">ATP-binding</keyword>
<dbReference type="SMART" id="SM00220">
    <property type="entry name" value="S_TKc"/>
    <property type="match status" value="1"/>
</dbReference>
<dbReference type="Pfam" id="PF00069">
    <property type="entry name" value="Pkinase"/>
    <property type="match status" value="1"/>
</dbReference>
<dbReference type="FunFam" id="3.30.200.20:FF:000042">
    <property type="entry name" value="Aurora kinase A"/>
    <property type="match status" value="1"/>
</dbReference>
<evidence type="ECO:0000256" key="1">
    <source>
        <dbReference type="ARBA" id="ARBA00005354"/>
    </source>
</evidence>
<reference evidence="14" key="1">
    <citation type="submission" date="2021-01" db="UniProtKB">
        <authorList>
            <consortium name="EnsemblMetazoa"/>
        </authorList>
    </citation>
    <scope>IDENTIFICATION</scope>
</reference>
<evidence type="ECO:0000259" key="12">
    <source>
        <dbReference type="PROSITE" id="PS50011"/>
    </source>
</evidence>
<comment type="catalytic activity">
    <reaction evidence="9">
        <text>L-seryl-[protein] + ATP = O-phospho-L-seryl-[protein] + ADP + H(+)</text>
        <dbReference type="Rhea" id="RHEA:17989"/>
        <dbReference type="Rhea" id="RHEA-COMP:9863"/>
        <dbReference type="Rhea" id="RHEA-COMP:11604"/>
        <dbReference type="ChEBI" id="CHEBI:15378"/>
        <dbReference type="ChEBI" id="CHEBI:29999"/>
        <dbReference type="ChEBI" id="CHEBI:30616"/>
        <dbReference type="ChEBI" id="CHEBI:83421"/>
        <dbReference type="ChEBI" id="CHEBI:456216"/>
        <dbReference type="EC" id="2.7.11.1"/>
    </reaction>
</comment>
<feature type="binding site" evidence="10">
    <location>
        <position position="526"/>
    </location>
    <ligand>
        <name>ATP</name>
        <dbReference type="ChEBI" id="CHEBI:30616"/>
    </ligand>
</feature>
<feature type="region of interest" description="Disordered" evidence="11">
    <location>
        <begin position="810"/>
        <end position="1175"/>
    </location>
</feature>
<evidence type="ECO:0000256" key="4">
    <source>
        <dbReference type="ARBA" id="ARBA00022679"/>
    </source>
</evidence>
<dbReference type="SMART" id="SM00537">
    <property type="entry name" value="DCX"/>
    <property type="match status" value="2"/>
</dbReference>
<dbReference type="PROSITE" id="PS00107">
    <property type="entry name" value="PROTEIN_KINASE_ATP"/>
    <property type="match status" value="1"/>
</dbReference>
<evidence type="ECO:0000256" key="7">
    <source>
        <dbReference type="ARBA" id="ARBA00022840"/>
    </source>
</evidence>
<sequence length="1175" mass="133349">MNSKVTIRTRSPRYKPFVVPNRLKPLPAIESHPRKTTRRMNDLPSVSQEYIKPKVVRFYKNGDRNFRGSHVTVTPRRFRNFDNLLNELTRITNLASGARYIFTPESGSRVESLDQLSDGKSYVCGSHPRLKKINYNHAPDGSQHIKHPNKNFVPVPPATNKLNVESRLNTTNVKPKVVKIIRNGVGINKQTVKLLLNKRTAQSYEQVMDDITLMVGAQGGFVKKIYDTQGNLVQNLSTLFGSEDVFIAVGSEKFKSSDIPKILKESGVSSEIKEPLVPSPPKSTPSKKRNKHFIQNSPYNKKKAFSSHSKLPSIKKRNEPEGASSRDTSPVENENHIIYEEKDLPKAKSDSERESSNESIKSSKHGSKTNTPLPKIESETSKDSISQPSTRSNSSASSKNEENFHVALSDVESDTSPQSKESTMVKDEKSPRKDSLIRNDTKEEKDEENNEETLKDEINDLLSSDQPGTEIEPENKIVYNERKTKVFDNKSEIEKYYDIGKKLGDGNFAVVKEVTDKENDMKFALKIIDASKMEGKLPMLQNEIKIQRDCRHPNIVRLFHDMHSPTEIFLVMELISGGDFFDLVSTNVSFEEEEASGYMRDLCSGLDYLHQRGIVHRDIKPENLMVYEHSGQMSLKIADFGLAMKVTSPIFTICGTPTYVAPEILSEEGYGLEVDVWAAGVILYIMLCGFPPFRSTKRKQTELFDLIEKCEYEFLEPYWDDISNDAKDLISKILVADKDDRLTAKKVFEHPWLTQYGLGRNNTILKLSPRRTNRFKTAARSIQSIERMKMILKLEREKFIDVHQDEHLISEDKMSRQSSIASNKSTPITSRAGTPAVSAVESESEDSDSSRESTKDSIPAKKEKEPSAVNLRQDSDLKEKLPEPEKETSSHNIREHSELKSDLPEERLPEKEKSIANLREDSDLKGKLPDVSDTESSDEDTPREKSSQNLSEDSNVKEKLTVKEHSIANLREDSSVKEKLSEKEPSIANLREDSTVKEKLSEKEPSIANLREDSSVKEKLSEKELSTVNLREDSIVKEKLSKKEYSIANLREDSGIKQHLPEKEKSVANMREDSEIKDKLTDSENSKSSLNLRENSKDEEKLPNEHERSIVNLREDSQIKDELPDGNENPDRSMVNLREDSEIKDNIPNENKESSVLNLREHSTVKESLPKNDKS</sequence>
<evidence type="ECO:0000256" key="10">
    <source>
        <dbReference type="PROSITE-ProRule" id="PRU10141"/>
    </source>
</evidence>
<feature type="compositionally biased region" description="Basic and acidic residues" evidence="11">
    <location>
        <begin position="423"/>
        <end position="444"/>
    </location>
</feature>
<dbReference type="PANTHER" id="PTHR24347">
    <property type="entry name" value="SERINE/THREONINE-PROTEIN KINASE"/>
    <property type="match status" value="1"/>
</dbReference>
<dbReference type="Pfam" id="PF03607">
    <property type="entry name" value="DCX"/>
    <property type="match status" value="2"/>
</dbReference>
<feature type="compositionally biased region" description="Basic and acidic residues" evidence="11">
    <location>
        <begin position="954"/>
        <end position="1085"/>
    </location>
</feature>
<evidence type="ECO:0000313" key="15">
    <source>
        <dbReference type="Proteomes" id="UP000594262"/>
    </source>
</evidence>
<dbReference type="EC" id="2.7.11.1" evidence="2"/>
<dbReference type="GO" id="GO:0035556">
    <property type="term" value="P:intracellular signal transduction"/>
    <property type="evidence" value="ECO:0007669"/>
    <property type="project" value="InterPro"/>
</dbReference>
<evidence type="ECO:0000256" key="11">
    <source>
        <dbReference type="SAM" id="MobiDB-lite"/>
    </source>
</evidence>
<feature type="compositionally biased region" description="Polar residues" evidence="11">
    <location>
        <begin position="816"/>
        <end position="832"/>
    </location>
</feature>
<keyword evidence="4" id="KW-0808">Transferase</keyword>
<dbReference type="SUPFAM" id="SSF89837">
    <property type="entry name" value="Doublecortin (DC)"/>
    <property type="match status" value="2"/>
</dbReference>
<dbReference type="InterPro" id="IPR003533">
    <property type="entry name" value="Doublecortin_dom"/>
</dbReference>
<feature type="compositionally biased region" description="Basic and acidic residues" evidence="11">
    <location>
        <begin position="333"/>
        <end position="356"/>
    </location>
</feature>
<feature type="compositionally biased region" description="Basic and acidic residues" evidence="11">
    <location>
        <begin position="848"/>
        <end position="866"/>
    </location>
</feature>
<keyword evidence="5 10" id="KW-0547">Nucleotide-binding</keyword>
<organism evidence="14 15">
    <name type="scientific">Clytia hemisphaerica</name>
    <dbReference type="NCBI Taxonomy" id="252671"/>
    <lineage>
        <taxon>Eukaryota</taxon>
        <taxon>Metazoa</taxon>
        <taxon>Cnidaria</taxon>
        <taxon>Hydrozoa</taxon>
        <taxon>Hydroidolina</taxon>
        <taxon>Leptothecata</taxon>
        <taxon>Obeliida</taxon>
        <taxon>Clytiidae</taxon>
        <taxon>Clytia</taxon>
    </lineage>
</organism>
<dbReference type="EnsemblMetazoa" id="CLYHEMT006450.3">
    <property type="protein sequence ID" value="CLYHEMP006450.3"/>
    <property type="gene ID" value="CLYHEMG006450"/>
</dbReference>
<dbReference type="OrthoDB" id="1738954at2759"/>
<dbReference type="GO" id="GO:0004674">
    <property type="term" value="F:protein serine/threonine kinase activity"/>
    <property type="evidence" value="ECO:0007669"/>
    <property type="project" value="UniProtKB-KW"/>
</dbReference>
<feature type="compositionally biased region" description="Basic and acidic residues" evidence="11">
    <location>
        <begin position="1094"/>
        <end position="1123"/>
    </location>
</feature>
<feature type="domain" description="Protein kinase" evidence="12">
    <location>
        <begin position="497"/>
        <end position="753"/>
    </location>
</feature>
<dbReference type="InterPro" id="IPR036572">
    <property type="entry name" value="Doublecortin_dom_sf"/>
</dbReference>
<name>A0A7M5UYJ7_9CNID</name>
<evidence type="ECO:0000256" key="3">
    <source>
        <dbReference type="ARBA" id="ARBA00022527"/>
    </source>
</evidence>
<dbReference type="PROSITE" id="PS50011">
    <property type="entry name" value="PROTEIN_KINASE_DOM"/>
    <property type="match status" value="1"/>
</dbReference>
<feature type="compositionally biased region" description="Basic and acidic residues" evidence="11">
    <location>
        <begin position="873"/>
        <end position="930"/>
    </location>
</feature>
<evidence type="ECO:0000259" key="13">
    <source>
        <dbReference type="PROSITE" id="PS50309"/>
    </source>
</evidence>
<feature type="compositionally biased region" description="Basic and acidic residues" evidence="11">
    <location>
        <begin position="1137"/>
        <end position="1175"/>
    </location>
</feature>
<dbReference type="RefSeq" id="XP_066921481.1">
    <property type="nucleotide sequence ID" value="XM_067065380.1"/>
</dbReference>
<accession>A0A7M5UYJ7</accession>
<dbReference type="GeneID" id="136808830"/>
<dbReference type="InterPro" id="IPR017441">
    <property type="entry name" value="Protein_kinase_ATP_BS"/>
</dbReference>
<feature type="region of interest" description="Disordered" evidence="11">
    <location>
        <begin position="270"/>
        <end position="453"/>
    </location>
</feature>
<dbReference type="GO" id="GO:0005524">
    <property type="term" value="F:ATP binding"/>
    <property type="evidence" value="ECO:0007669"/>
    <property type="project" value="UniProtKB-UniRule"/>
</dbReference>
<dbReference type="InterPro" id="IPR000719">
    <property type="entry name" value="Prot_kinase_dom"/>
</dbReference>
<dbReference type="SUPFAM" id="SSF56112">
    <property type="entry name" value="Protein kinase-like (PK-like)"/>
    <property type="match status" value="1"/>
</dbReference>
<comment type="similarity">
    <text evidence="1">Belongs to the protein kinase superfamily. CAMK Ser/Thr protein kinase family. CaMK subfamily.</text>
</comment>
<dbReference type="InterPro" id="IPR008271">
    <property type="entry name" value="Ser/Thr_kinase_AS"/>
</dbReference>
<dbReference type="PROSITE" id="PS50309">
    <property type="entry name" value="DC"/>
    <property type="match status" value="2"/>
</dbReference>
<dbReference type="InterPro" id="IPR011009">
    <property type="entry name" value="Kinase-like_dom_sf"/>
</dbReference>
<feature type="domain" description="Doublecortin" evidence="13">
    <location>
        <begin position="54"/>
        <end position="136"/>
    </location>
</feature>
<keyword evidence="15" id="KW-1185">Reference proteome</keyword>
<dbReference type="Gene3D" id="1.10.510.10">
    <property type="entry name" value="Transferase(Phosphotransferase) domain 1"/>
    <property type="match status" value="1"/>
</dbReference>
<evidence type="ECO:0000256" key="9">
    <source>
        <dbReference type="ARBA" id="ARBA00048679"/>
    </source>
</evidence>
<keyword evidence="6" id="KW-0418">Kinase</keyword>
<dbReference type="RefSeq" id="XP_066921480.1">
    <property type="nucleotide sequence ID" value="XM_067065379.1"/>
</dbReference>
<dbReference type="AlphaFoldDB" id="A0A7M5UYJ7"/>
<evidence type="ECO:0000256" key="8">
    <source>
        <dbReference type="ARBA" id="ARBA00047899"/>
    </source>
</evidence>
<feature type="compositionally biased region" description="Low complexity" evidence="11">
    <location>
        <begin position="386"/>
        <end position="398"/>
    </location>
</feature>
<feature type="domain" description="Doublecortin" evidence="13">
    <location>
        <begin position="176"/>
        <end position="260"/>
    </location>
</feature>
<evidence type="ECO:0000256" key="5">
    <source>
        <dbReference type="ARBA" id="ARBA00022741"/>
    </source>
</evidence>
<keyword evidence="3" id="KW-0723">Serine/threonine-protein kinase</keyword>